<keyword evidence="7" id="KW-1185">Reference proteome</keyword>
<dbReference type="SUPFAM" id="SSF55282">
    <property type="entry name" value="RL5-like"/>
    <property type="match status" value="1"/>
</dbReference>
<dbReference type="Gene3D" id="3.30.1440.10">
    <property type="match status" value="1"/>
</dbReference>
<dbReference type="GO" id="GO:0006412">
    <property type="term" value="P:translation"/>
    <property type="evidence" value="ECO:0007669"/>
    <property type="project" value="InterPro"/>
</dbReference>
<dbReference type="InterPro" id="IPR002132">
    <property type="entry name" value="Ribosomal_uL5"/>
</dbReference>
<dbReference type="AlphaFoldDB" id="A0A507E284"/>
<feature type="region of interest" description="Disordered" evidence="4">
    <location>
        <begin position="357"/>
        <end position="387"/>
    </location>
</feature>
<dbReference type="EMBL" id="QEAQ01000040">
    <property type="protein sequence ID" value="TPX58189.1"/>
    <property type="molecule type" value="Genomic_DNA"/>
</dbReference>
<keyword evidence="3" id="KW-0687">Ribonucleoprotein</keyword>
<dbReference type="Proteomes" id="UP000318582">
    <property type="component" value="Unassembled WGS sequence"/>
</dbReference>
<dbReference type="InterPro" id="IPR031309">
    <property type="entry name" value="Ribosomal_uL5_C"/>
</dbReference>
<feature type="domain" description="Large ribosomal subunit protein uL5 C-terminal" evidence="5">
    <location>
        <begin position="245"/>
        <end position="341"/>
    </location>
</feature>
<accession>A0A507E284</accession>
<protein>
    <recommendedName>
        <fullName evidence="5">Large ribosomal subunit protein uL5 C-terminal domain-containing protein</fullName>
    </recommendedName>
</protein>
<feature type="compositionally biased region" description="Low complexity" evidence="4">
    <location>
        <begin position="376"/>
        <end position="387"/>
    </location>
</feature>
<sequence length="387" mass="43506">MAYVQLSPLRARSPLLRCLRVATTPNKSNCTTVIRSLATEAAATPATATASSSASGPPLPPVFRPRLEEHYYNTLQEDLMVLNYDHSSPHASLEHLSSTREWNRRRPEHLLQDIYSCPVDRLPTFPGSAETTTNLLTLENARVKEVTLKRKFRKGFFNPIDYTSVVKEKYNARKKAPPPEPYSPLPSRLPMVSKVMLRIWAESAVSNKTILLSAIMSLQSISGVRAEPLFATEGDASKKIREGMPLGAKVELTGVRMYEFLDKLTQCVLPRLREWEGVNPVGDDKGTISITLPDTAIGYFPDVEPHFDMYPRLFETDVIIQTTGKTDWETTLCLSGFQLPFLEDRVVAQEEEVMDDNDPWAKFRKPKTREERRAVAAKNKAASAVKK</sequence>
<evidence type="ECO:0000259" key="5">
    <source>
        <dbReference type="Pfam" id="PF00673"/>
    </source>
</evidence>
<evidence type="ECO:0000313" key="7">
    <source>
        <dbReference type="Proteomes" id="UP000318582"/>
    </source>
</evidence>
<keyword evidence="2" id="KW-0689">Ribosomal protein</keyword>
<proteinExistence type="inferred from homology"/>
<dbReference type="STRING" id="109895.A0A507E284"/>
<evidence type="ECO:0000313" key="6">
    <source>
        <dbReference type="EMBL" id="TPX58189.1"/>
    </source>
</evidence>
<reference evidence="6 7" key="1">
    <citation type="journal article" date="2019" name="Sci. Rep.">
        <title>Comparative genomics of chytrid fungi reveal insights into the obligate biotrophic and pathogenic lifestyle of Synchytrium endobioticum.</title>
        <authorList>
            <person name="van de Vossenberg B.T.L.H."/>
            <person name="Warris S."/>
            <person name="Nguyen H.D.T."/>
            <person name="van Gent-Pelzer M.P.E."/>
            <person name="Joly D.L."/>
            <person name="van de Geest H.C."/>
            <person name="Bonants P.J.M."/>
            <person name="Smith D.S."/>
            <person name="Levesque C.A."/>
            <person name="van der Lee T.A.J."/>
        </authorList>
    </citation>
    <scope>NUCLEOTIDE SEQUENCE [LARGE SCALE GENOMIC DNA]</scope>
    <source>
        <strain evidence="6 7">CBS 809.83</strain>
    </source>
</reference>
<dbReference type="GO" id="GO:1990904">
    <property type="term" value="C:ribonucleoprotein complex"/>
    <property type="evidence" value="ECO:0007669"/>
    <property type="project" value="UniProtKB-KW"/>
</dbReference>
<evidence type="ECO:0000256" key="4">
    <source>
        <dbReference type="SAM" id="MobiDB-lite"/>
    </source>
</evidence>
<dbReference type="InterPro" id="IPR022803">
    <property type="entry name" value="Ribosomal_uL5_dom_sf"/>
</dbReference>
<evidence type="ECO:0000256" key="2">
    <source>
        <dbReference type="ARBA" id="ARBA00022980"/>
    </source>
</evidence>
<dbReference type="Pfam" id="PF00673">
    <property type="entry name" value="Ribosomal_L5_C"/>
    <property type="match status" value="1"/>
</dbReference>
<evidence type="ECO:0000256" key="3">
    <source>
        <dbReference type="ARBA" id="ARBA00023274"/>
    </source>
</evidence>
<evidence type="ECO:0000256" key="1">
    <source>
        <dbReference type="ARBA" id="ARBA00008553"/>
    </source>
</evidence>
<dbReference type="GO" id="GO:0003735">
    <property type="term" value="F:structural constituent of ribosome"/>
    <property type="evidence" value="ECO:0007669"/>
    <property type="project" value="InterPro"/>
</dbReference>
<organism evidence="6 7">
    <name type="scientific">Powellomyces hirtus</name>
    <dbReference type="NCBI Taxonomy" id="109895"/>
    <lineage>
        <taxon>Eukaryota</taxon>
        <taxon>Fungi</taxon>
        <taxon>Fungi incertae sedis</taxon>
        <taxon>Chytridiomycota</taxon>
        <taxon>Chytridiomycota incertae sedis</taxon>
        <taxon>Chytridiomycetes</taxon>
        <taxon>Spizellomycetales</taxon>
        <taxon>Powellomycetaceae</taxon>
        <taxon>Powellomyces</taxon>
    </lineage>
</organism>
<dbReference type="GO" id="GO:0005840">
    <property type="term" value="C:ribosome"/>
    <property type="evidence" value="ECO:0007669"/>
    <property type="project" value="UniProtKB-KW"/>
</dbReference>
<dbReference type="PANTHER" id="PTHR11994">
    <property type="entry name" value="60S RIBOSOMAL PROTEIN L11-RELATED"/>
    <property type="match status" value="1"/>
</dbReference>
<name>A0A507E284_9FUNG</name>
<comment type="similarity">
    <text evidence="1">Belongs to the universal ribosomal protein uL5 family.</text>
</comment>
<comment type="caution">
    <text evidence="6">The sequence shown here is derived from an EMBL/GenBank/DDBJ whole genome shotgun (WGS) entry which is preliminary data.</text>
</comment>
<gene>
    <name evidence="6" type="ORF">PhCBS80983_g03312</name>
</gene>